<dbReference type="SUPFAM" id="SSF53041">
    <property type="entry name" value="Resolvase-like"/>
    <property type="match status" value="1"/>
</dbReference>
<dbReference type="EMBL" id="CP001932">
    <property type="protein sequence ID" value="ADD03955.1"/>
    <property type="molecule type" value="Genomic_DNA"/>
</dbReference>
<dbReference type="AlphaFoldDB" id="D3SXD5"/>
<dbReference type="HOGENOM" id="CLU_917076_0_0_2"/>
<sequence length="303" mass="34266">MSKEMVGTEDDAHREMMSRSLSSDNDDSYVRDSETGETEIEDSTERDDVHLSADNTPWYSLAVSEFPSREPIDDVRNMIDYMKALHADRERQPSIQNIHFSNCETTGEDAQFIIKDTDSGSRNCRVFKIWFAPRIVLGSSSRERFAAMIESTHLDTIIVDKLSVFGRDVREIEERVRIILDAGCEIHVVDSGFVLCSKDKTIASELLKAIDTAGIDIQRKTERVDIEDRLSGDNNIRPGRARLGFDKDDAGRRVPANNYDRVCEVLHAVKYEDLSKSAAARELDVSRKTIHRALGCSELYGIN</sequence>
<accession>D3SXD5</accession>
<reference evidence="2 4" key="2">
    <citation type="journal article" date="2012" name="BMC Genomics">
        <title>A comparative genomics perspective on the genetic content of the alkaliphilic haloarchaeon Natrialba magadii ATCC 43099T.</title>
        <authorList>
            <person name="Siddaramappa S."/>
            <person name="Challacombe J.F."/>
            <person name="Decastro R.E."/>
            <person name="Pfeiffer F."/>
            <person name="Sastre D.E."/>
            <person name="Gimenez M.I."/>
            <person name="Paggi R.A."/>
            <person name="Detter J.C."/>
            <person name="Davenport K.W."/>
            <person name="Goodwin L.A."/>
            <person name="Kyrpides N."/>
            <person name="Tapia R."/>
            <person name="Pitluck S."/>
            <person name="Lucas S."/>
            <person name="Woyke T."/>
            <person name="Maupin-Furlow J.A."/>
        </authorList>
    </citation>
    <scope>NUCLEOTIDE SEQUENCE [LARGE SCALE GENOMIC DNA]</scope>
    <source>
        <strain evidence="2">ATCC 43099</strain>
        <strain evidence="4">ATCC 43099 / DSM 3394 / CCM 3739 / CIP 104546 / IAM 13178 / JCM 8861 / NBRC 102185 / NCIMB 2190 / MS3</strain>
    </source>
</reference>
<reference evidence="2" key="4">
    <citation type="submission" date="2016-09" db="EMBL/GenBank/DDBJ databases">
        <authorList>
            <person name="Pfeiffer F."/>
        </authorList>
    </citation>
    <scope>NUCLEOTIDE SEQUENCE</scope>
    <source>
        <strain evidence="2">ATCC 43099</strain>
    </source>
</reference>
<protein>
    <submittedName>
        <fullName evidence="2">Resolvase domain protein</fullName>
    </submittedName>
</protein>
<dbReference type="GO" id="GO:0003677">
    <property type="term" value="F:DNA binding"/>
    <property type="evidence" value="ECO:0007669"/>
    <property type="project" value="InterPro"/>
</dbReference>
<dbReference type="GO" id="GO:0000150">
    <property type="term" value="F:DNA strand exchange activity"/>
    <property type="evidence" value="ECO:0007669"/>
    <property type="project" value="InterPro"/>
</dbReference>
<dbReference type="OrthoDB" id="24728at2157"/>
<evidence type="ECO:0000313" key="2">
    <source>
        <dbReference type="EMBL" id="ADD03955.1"/>
    </source>
</evidence>
<reference evidence="3 5" key="3">
    <citation type="journal article" date="2014" name="PLoS Genet.">
        <title>Phylogenetically driven sequencing of extremely halophilic archaea reveals strategies for static and dynamic osmo-response.</title>
        <authorList>
            <person name="Becker E.A."/>
            <person name="Seitzer P.M."/>
            <person name="Tritt A."/>
            <person name="Larsen D."/>
            <person name="Krusor M."/>
            <person name="Yao A.I."/>
            <person name="Wu D."/>
            <person name="Madern D."/>
            <person name="Eisen J.A."/>
            <person name="Darling A.E."/>
            <person name="Facciotti M.T."/>
        </authorList>
    </citation>
    <scope>NUCLEOTIDE SEQUENCE [LARGE SCALE GENOMIC DNA]</scope>
    <source>
        <strain evidence="5">ATCC 43099 / DSM 3394 / CCM 3739 / CIP 104546 / IAM 13178 / JCM 8861 / NBRC 102185 / NCIMB 2190 / MS3</strain>
        <strain evidence="3">MS-3</strain>
    </source>
</reference>
<reference evidence="4" key="1">
    <citation type="submission" date="2010-02" db="EMBL/GenBank/DDBJ databases">
        <title>Complete sequence of chromosome of Natrialba magadii ATCC 43099.</title>
        <authorList>
            <consortium name="US DOE Joint Genome Institute"/>
            <person name="Lucas S."/>
            <person name="Copeland A."/>
            <person name="Lapidus A."/>
            <person name="Cheng J.-F."/>
            <person name="Bruce D."/>
            <person name="Goodwin L."/>
            <person name="Pitluck S."/>
            <person name="Davenport K."/>
            <person name="Saunders E."/>
            <person name="Detter J.C."/>
            <person name="Han C."/>
            <person name="Tapia R."/>
            <person name="Land M."/>
            <person name="Hauser L."/>
            <person name="Kyrpides N."/>
            <person name="Mikhailova N."/>
            <person name="De Castro R.E."/>
            <person name="Maupin-Furlow J.A."/>
            <person name="Woyke T."/>
        </authorList>
    </citation>
    <scope>NUCLEOTIDE SEQUENCE [LARGE SCALE GENOMIC DNA]</scope>
    <source>
        <strain evidence="4">ATCC 43099 / DSM 3394 / CCM 3739 / CIP 104546 / IAM 13178 / JCM 8861 / NBRC 102185 / NCIMB 2190 / MS3</strain>
    </source>
</reference>
<dbReference type="KEGG" id="nmg:Nmag_0365"/>
<dbReference type="PaxDb" id="547559-Nmag_0365"/>
<organism evidence="2 4">
    <name type="scientific">Natrialba magadii (strain ATCC 43099 / DSM 3394 / CCM 3739 / CIP 104546 / IAM 13178 / JCM 8861 / NBRC 102185 / NCIMB 2190 / MS3)</name>
    <name type="common">Natronobacterium magadii</name>
    <dbReference type="NCBI Taxonomy" id="547559"/>
    <lineage>
        <taxon>Archaea</taxon>
        <taxon>Methanobacteriati</taxon>
        <taxon>Methanobacteriota</taxon>
        <taxon>Stenosarchaea group</taxon>
        <taxon>Halobacteria</taxon>
        <taxon>Halobacteriales</taxon>
        <taxon>Natrialbaceae</taxon>
        <taxon>Natrialba</taxon>
    </lineage>
</organism>
<evidence type="ECO:0000313" key="3">
    <source>
        <dbReference type="EMBL" id="ELY33618.1"/>
    </source>
</evidence>
<keyword evidence="4" id="KW-1185">Reference proteome</keyword>
<evidence type="ECO:0000313" key="5">
    <source>
        <dbReference type="Proteomes" id="UP000011543"/>
    </source>
</evidence>
<feature type="region of interest" description="Disordered" evidence="1">
    <location>
        <begin position="1"/>
        <end position="51"/>
    </location>
</feature>
<feature type="compositionally biased region" description="Acidic residues" evidence="1">
    <location>
        <begin position="35"/>
        <end position="45"/>
    </location>
</feature>
<dbReference type="GeneID" id="8823186"/>
<dbReference type="Proteomes" id="UP000011543">
    <property type="component" value="Unassembled WGS sequence"/>
</dbReference>
<dbReference type="eggNOG" id="arCOG03162">
    <property type="taxonomic scope" value="Archaea"/>
</dbReference>
<proteinExistence type="predicted"/>
<dbReference type="RefSeq" id="WP_004213868.1">
    <property type="nucleotide sequence ID" value="NC_013922.1"/>
</dbReference>
<dbReference type="EMBL" id="AOHS01000009">
    <property type="protein sequence ID" value="ELY33618.1"/>
    <property type="molecule type" value="Genomic_DNA"/>
</dbReference>
<dbReference type="STRING" id="547559.Nmag_0365"/>
<gene>
    <name evidence="2" type="ordered locus">Nmag_0365</name>
    <name evidence="3" type="ORF">C500_02260</name>
</gene>
<evidence type="ECO:0000256" key="1">
    <source>
        <dbReference type="SAM" id="MobiDB-lite"/>
    </source>
</evidence>
<name>D3SXD5_NATMM</name>
<dbReference type="Gene3D" id="3.40.50.1390">
    <property type="entry name" value="Resolvase, N-terminal catalytic domain"/>
    <property type="match status" value="1"/>
</dbReference>
<evidence type="ECO:0000313" key="4">
    <source>
        <dbReference type="Proteomes" id="UP000001879"/>
    </source>
</evidence>
<dbReference type="InterPro" id="IPR036162">
    <property type="entry name" value="Resolvase-like_N_sf"/>
</dbReference>
<dbReference type="Proteomes" id="UP000001879">
    <property type="component" value="Chromosome"/>
</dbReference>